<name>A0A3Q0IPK1_DIACI</name>
<dbReference type="InterPro" id="IPR002401">
    <property type="entry name" value="Cyt_P450_E_grp-I"/>
</dbReference>
<dbReference type="Gene3D" id="1.10.630.10">
    <property type="entry name" value="Cytochrome P450"/>
    <property type="match status" value="1"/>
</dbReference>
<keyword evidence="8" id="KW-0492">Microsome</keyword>
<dbReference type="Proteomes" id="UP000079169">
    <property type="component" value="Unplaced"/>
</dbReference>
<evidence type="ECO:0000256" key="6">
    <source>
        <dbReference type="ARBA" id="ARBA00022723"/>
    </source>
</evidence>
<evidence type="ECO:0000256" key="4">
    <source>
        <dbReference type="ARBA" id="ARBA00010617"/>
    </source>
</evidence>
<dbReference type="GO" id="GO:0004497">
    <property type="term" value="F:monooxygenase activity"/>
    <property type="evidence" value="ECO:0007669"/>
    <property type="project" value="UniProtKB-KW"/>
</dbReference>
<dbReference type="InterPro" id="IPR017972">
    <property type="entry name" value="Cyt_P450_CS"/>
</dbReference>
<evidence type="ECO:0000256" key="14">
    <source>
        <dbReference type="RuleBase" id="RU000461"/>
    </source>
</evidence>
<accession>A0A3Q0IPK1</accession>
<keyword evidence="5 13" id="KW-0349">Heme</keyword>
<evidence type="ECO:0000256" key="1">
    <source>
        <dbReference type="ARBA" id="ARBA00001971"/>
    </source>
</evidence>
<comment type="cofactor">
    <cofactor evidence="1 13">
        <name>heme</name>
        <dbReference type="ChEBI" id="CHEBI:30413"/>
    </cofactor>
</comment>
<sequence length="221" mass="25110">MDPHTPHGNFMSDRDLIQEMGGILNAGFGTVKTTISIILNLLAVHPNIQEDVYNEIQAILGNDPDKVPTYEQLQKLDLLNRVIKETMRLYPAVPIVARSSPEELHLCGYTIPAGVTIAVFIYGLHRHPQHWPNPEQFNPDRFLPSESSKRHPNAFMPFSLGARNCLGYKYAMLQMKVTVSTILRRYKVLVGDRCKTMEDIRFQFGLTLKTLPGNDIKLEPR</sequence>
<evidence type="ECO:0000256" key="8">
    <source>
        <dbReference type="ARBA" id="ARBA00022848"/>
    </source>
</evidence>
<evidence type="ECO:0000313" key="15">
    <source>
        <dbReference type="Proteomes" id="UP000079169"/>
    </source>
</evidence>
<dbReference type="RefSeq" id="XP_026676250.1">
    <property type="nucleotide sequence ID" value="XM_026820449.1"/>
</dbReference>
<proteinExistence type="inferred from homology"/>
<dbReference type="STRING" id="121845.A0A3Q0IPK1"/>
<dbReference type="PROSITE" id="PS00086">
    <property type="entry name" value="CYTOCHROME_P450"/>
    <property type="match status" value="1"/>
</dbReference>
<keyword evidence="7" id="KW-0256">Endoplasmic reticulum</keyword>
<dbReference type="PaxDb" id="121845-A0A3Q0IPK1"/>
<protein>
    <submittedName>
        <fullName evidence="16">Cytochrome P450 4c3-like</fullName>
    </submittedName>
</protein>
<dbReference type="PANTHER" id="PTHR24291">
    <property type="entry name" value="CYTOCHROME P450 FAMILY 4"/>
    <property type="match status" value="1"/>
</dbReference>
<dbReference type="InterPro" id="IPR050196">
    <property type="entry name" value="Cytochrome_P450_Monoox"/>
</dbReference>
<evidence type="ECO:0000256" key="13">
    <source>
        <dbReference type="PIRSR" id="PIRSR602401-1"/>
    </source>
</evidence>
<keyword evidence="9 14" id="KW-0560">Oxidoreductase</keyword>
<dbReference type="PANTHER" id="PTHR24291:SF189">
    <property type="entry name" value="CYTOCHROME P450 4C3-RELATED"/>
    <property type="match status" value="1"/>
</dbReference>
<keyword evidence="10 13" id="KW-0408">Iron</keyword>
<dbReference type="GO" id="GO:0020037">
    <property type="term" value="F:heme binding"/>
    <property type="evidence" value="ECO:0007669"/>
    <property type="project" value="InterPro"/>
</dbReference>
<keyword evidence="15" id="KW-1185">Reference proteome</keyword>
<dbReference type="AlphaFoldDB" id="A0A3Q0IPK1"/>
<dbReference type="GO" id="GO:0005506">
    <property type="term" value="F:iron ion binding"/>
    <property type="evidence" value="ECO:0007669"/>
    <property type="project" value="InterPro"/>
</dbReference>
<keyword evidence="12" id="KW-0472">Membrane</keyword>
<dbReference type="GO" id="GO:0005789">
    <property type="term" value="C:endoplasmic reticulum membrane"/>
    <property type="evidence" value="ECO:0007669"/>
    <property type="project" value="UniProtKB-SubCell"/>
</dbReference>
<dbReference type="PRINTS" id="PR00385">
    <property type="entry name" value="P450"/>
</dbReference>
<dbReference type="SUPFAM" id="SSF48264">
    <property type="entry name" value="Cytochrome P450"/>
    <property type="match status" value="1"/>
</dbReference>
<evidence type="ECO:0000256" key="12">
    <source>
        <dbReference type="ARBA" id="ARBA00023136"/>
    </source>
</evidence>
<evidence type="ECO:0000256" key="11">
    <source>
        <dbReference type="ARBA" id="ARBA00023033"/>
    </source>
</evidence>
<reference evidence="16" key="1">
    <citation type="submission" date="2025-08" db="UniProtKB">
        <authorList>
            <consortium name="RefSeq"/>
        </authorList>
    </citation>
    <scope>IDENTIFICATION</scope>
</reference>
<dbReference type="PRINTS" id="PR00463">
    <property type="entry name" value="EP450I"/>
</dbReference>
<dbReference type="InterPro" id="IPR001128">
    <property type="entry name" value="Cyt_P450"/>
</dbReference>
<evidence type="ECO:0000256" key="10">
    <source>
        <dbReference type="ARBA" id="ARBA00023004"/>
    </source>
</evidence>
<dbReference type="InterPro" id="IPR036396">
    <property type="entry name" value="Cyt_P450_sf"/>
</dbReference>
<feature type="binding site" description="axial binding residue" evidence="13">
    <location>
        <position position="165"/>
    </location>
    <ligand>
        <name>heme</name>
        <dbReference type="ChEBI" id="CHEBI:30413"/>
    </ligand>
    <ligandPart>
        <name>Fe</name>
        <dbReference type="ChEBI" id="CHEBI:18248"/>
    </ligandPart>
</feature>
<dbReference type="GO" id="GO:0016705">
    <property type="term" value="F:oxidoreductase activity, acting on paired donors, with incorporation or reduction of molecular oxygen"/>
    <property type="evidence" value="ECO:0007669"/>
    <property type="project" value="InterPro"/>
</dbReference>
<evidence type="ECO:0000256" key="2">
    <source>
        <dbReference type="ARBA" id="ARBA00004174"/>
    </source>
</evidence>
<comment type="subcellular location">
    <subcellularLocation>
        <location evidence="3">Endoplasmic reticulum membrane</location>
        <topology evidence="3">Peripheral membrane protein</topology>
    </subcellularLocation>
    <subcellularLocation>
        <location evidence="2">Microsome membrane</location>
        <topology evidence="2">Peripheral membrane protein</topology>
    </subcellularLocation>
</comment>
<dbReference type="KEGG" id="dci:103505063"/>
<comment type="similarity">
    <text evidence="4 14">Belongs to the cytochrome P450 family.</text>
</comment>
<gene>
    <name evidence="16" type="primary">LOC103505063</name>
</gene>
<evidence type="ECO:0000256" key="7">
    <source>
        <dbReference type="ARBA" id="ARBA00022824"/>
    </source>
</evidence>
<evidence type="ECO:0000256" key="5">
    <source>
        <dbReference type="ARBA" id="ARBA00022617"/>
    </source>
</evidence>
<dbReference type="GeneID" id="103505063"/>
<keyword evidence="6 13" id="KW-0479">Metal-binding</keyword>
<organism evidence="15 16">
    <name type="scientific">Diaphorina citri</name>
    <name type="common">Asian citrus psyllid</name>
    <dbReference type="NCBI Taxonomy" id="121845"/>
    <lineage>
        <taxon>Eukaryota</taxon>
        <taxon>Metazoa</taxon>
        <taxon>Ecdysozoa</taxon>
        <taxon>Arthropoda</taxon>
        <taxon>Hexapoda</taxon>
        <taxon>Insecta</taxon>
        <taxon>Pterygota</taxon>
        <taxon>Neoptera</taxon>
        <taxon>Paraneoptera</taxon>
        <taxon>Hemiptera</taxon>
        <taxon>Sternorrhyncha</taxon>
        <taxon>Psylloidea</taxon>
        <taxon>Psyllidae</taxon>
        <taxon>Diaphorininae</taxon>
        <taxon>Diaphorina</taxon>
    </lineage>
</organism>
<evidence type="ECO:0000256" key="3">
    <source>
        <dbReference type="ARBA" id="ARBA00004406"/>
    </source>
</evidence>
<evidence type="ECO:0000256" key="9">
    <source>
        <dbReference type="ARBA" id="ARBA00023002"/>
    </source>
</evidence>
<dbReference type="Pfam" id="PF00067">
    <property type="entry name" value="p450"/>
    <property type="match status" value="1"/>
</dbReference>
<evidence type="ECO:0000313" key="16">
    <source>
        <dbReference type="RefSeq" id="XP_026676250.1"/>
    </source>
</evidence>
<keyword evidence="11 14" id="KW-0503">Monooxygenase</keyword>